<dbReference type="Proteomes" id="UP000253741">
    <property type="component" value="Unassembled WGS sequence"/>
</dbReference>
<proteinExistence type="predicted"/>
<dbReference type="EMBL" id="QQNA01000122">
    <property type="protein sequence ID" value="RDG37026.1"/>
    <property type="molecule type" value="Genomic_DNA"/>
</dbReference>
<name>A0A370BBE7_9ACTN</name>
<gene>
    <name evidence="2" type="ORF">DVH02_16690</name>
</gene>
<feature type="region of interest" description="Disordered" evidence="1">
    <location>
        <begin position="39"/>
        <end position="80"/>
    </location>
</feature>
<feature type="compositionally biased region" description="Low complexity" evidence="1">
    <location>
        <begin position="45"/>
        <end position="56"/>
    </location>
</feature>
<evidence type="ECO:0000313" key="3">
    <source>
        <dbReference type="Proteomes" id="UP000253741"/>
    </source>
</evidence>
<comment type="caution">
    <text evidence="2">The sequence shown here is derived from an EMBL/GenBank/DDBJ whole genome shotgun (WGS) entry which is preliminary data.</text>
</comment>
<dbReference type="AlphaFoldDB" id="A0A370BBE7"/>
<organism evidence="2 3">
    <name type="scientific">Streptomyces corynorhini</name>
    <dbReference type="NCBI Taxonomy" id="2282652"/>
    <lineage>
        <taxon>Bacteria</taxon>
        <taxon>Bacillati</taxon>
        <taxon>Actinomycetota</taxon>
        <taxon>Actinomycetes</taxon>
        <taxon>Kitasatosporales</taxon>
        <taxon>Streptomycetaceae</taxon>
        <taxon>Streptomyces</taxon>
    </lineage>
</organism>
<evidence type="ECO:0000256" key="1">
    <source>
        <dbReference type="SAM" id="MobiDB-lite"/>
    </source>
</evidence>
<evidence type="ECO:0000313" key="2">
    <source>
        <dbReference type="EMBL" id="RDG37026.1"/>
    </source>
</evidence>
<feature type="compositionally biased region" description="Basic residues" evidence="1">
    <location>
        <begin position="69"/>
        <end position="80"/>
    </location>
</feature>
<sequence length="80" mass="8241">MTSTVISTVISPVTGTVRAAGPSDLALPLALVHDLVQAQAEPSTRAGAEPPAAAPTRRADEVRTASKARGARRRRTAVRG</sequence>
<accession>A0A370BBE7</accession>
<dbReference type="RefSeq" id="WP_114624605.1">
    <property type="nucleotide sequence ID" value="NZ_QQNA01000122.1"/>
</dbReference>
<reference evidence="2 3" key="1">
    <citation type="submission" date="2018-07" db="EMBL/GenBank/DDBJ databases">
        <title>Streptomyces species from bats.</title>
        <authorList>
            <person name="Dunlap C."/>
        </authorList>
    </citation>
    <scope>NUCLEOTIDE SEQUENCE [LARGE SCALE GENOMIC DNA]</scope>
    <source>
        <strain evidence="2 3">AC230</strain>
    </source>
</reference>
<keyword evidence="3" id="KW-1185">Reference proteome</keyword>
<protein>
    <submittedName>
        <fullName evidence="2">Uncharacterized protein</fullName>
    </submittedName>
</protein>